<dbReference type="Gene3D" id="3.40.50.150">
    <property type="entry name" value="Vaccinia Virus protein VP39"/>
    <property type="match status" value="1"/>
</dbReference>
<name>A0A2L2YIV2_PARTP</name>
<dbReference type="InterPro" id="IPR029063">
    <property type="entry name" value="SAM-dependent_MTases_sf"/>
</dbReference>
<accession>A0A2L2YIV2</accession>
<dbReference type="PANTHER" id="PTHR13369">
    <property type="match status" value="1"/>
</dbReference>
<evidence type="ECO:0000313" key="2">
    <source>
        <dbReference type="EMBL" id="LAA08076.1"/>
    </source>
</evidence>
<reference evidence="2" key="1">
    <citation type="journal article" date="2016" name="Mol. Ecol. Resour.">
        <title>Evaluation of the impact of RNA preservation methods of spiders for de novo transcriptome assembly.</title>
        <authorList>
            <person name="Kono N."/>
            <person name="Nakamura H."/>
            <person name="Ito Y."/>
            <person name="Tomita M."/>
            <person name="Arakawa K."/>
        </authorList>
    </citation>
    <scope>NUCLEOTIDE SEQUENCE</scope>
    <source>
        <tissue evidence="2">Whole body</tissue>
    </source>
</reference>
<dbReference type="AlphaFoldDB" id="A0A2L2YIV2"/>
<dbReference type="GO" id="GO:0016740">
    <property type="term" value="F:transferase activity"/>
    <property type="evidence" value="ECO:0007669"/>
    <property type="project" value="UniProtKB-KW"/>
</dbReference>
<protein>
    <submittedName>
        <fullName evidence="2">Glutathione S-transferase C-terminal domain-containing protein</fullName>
    </submittedName>
</protein>
<evidence type="ECO:0000259" key="1">
    <source>
        <dbReference type="Pfam" id="PF13679"/>
    </source>
</evidence>
<dbReference type="SUPFAM" id="SSF53335">
    <property type="entry name" value="S-adenosyl-L-methionine-dependent methyltransferases"/>
    <property type="match status" value="1"/>
</dbReference>
<dbReference type="EMBL" id="IAAA01024445">
    <property type="protein sequence ID" value="LAA08076.1"/>
    <property type="molecule type" value="mRNA"/>
</dbReference>
<dbReference type="OrthoDB" id="206598at2759"/>
<keyword evidence="2" id="KW-0808">Transferase</keyword>
<dbReference type="InterPro" id="IPR025714">
    <property type="entry name" value="Methyltranfer_dom"/>
</dbReference>
<dbReference type="Pfam" id="PF13679">
    <property type="entry name" value="Methyltransf_32"/>
    <property type="match status" value="1"/>
</dbReference>
<dbReference type="FunFam" id="3.40.50.150:FF:000725">
    <property type="entry name" value="Glutathione S-transferase, C-terminal domain-containing"/>
    <property type="match status" value="1"/>
</dbReference>
<organism evidence="2">
    <name type="scientific">Parasteatoda tepidariorum</name>
    <name type="common">Common house spider</name>
    <name type="synonym">Achaearanea tepidariorum</name>
    <dbReference type="NCBI Taxonomy" id="114398"/>
    <lineage>
        <taxon>Eukaryota</taxon>
        <taxon>Metazoa</taxon>
        <taxon>Ecdysozoa</taxon>
        <taxon>Arthropoda</taxon>
        <taxon>Chelicerata</taxon>
        <taxon>Arachnida</taxon>
        <taxon>Araneae</taxon>
        <taxon>Araneomorphae</taxon>
        <taxon>Entelegynae</taxon>
        <taxon>Araneoidea</taxon>
        <taxon>Theridiidae</taxon>
        <taxon>Parasteatoda</taxon>
    </lineage>
</organism>
<dbReference type="PANTHER" id="PTHR13369:SF0">
    <property type="entry name" value="GLUTATHIONE S-TRANSFERASE C-TERMINAL DOMAIN-CONTAINING PROTEIN"/>
    <property type="match status" value="1"/>
</dbReference>
<sequence>MIVFPCVHYFMENLSFSHLENFENVLNWYQRMTNNEQIREAAIKCGMFPKTIPTLPCLKPSITIPTINQDSLYKRDPSHSKMRIKYKNPTETLQLLEKFKIYPEYSEICCTQLDWNNLPKELHPATGDLPAKRLERKCQQIESIVTAALKIAVEGQTIVEFCAGGGHVGLLLAYFLPKCKIILIENKESSMQRAFLRAKALNLKNIVFYQCNLDYFKRSFDMGISLHACGVATDLVIQQCLQQQASFVCCPCCYGGIQDTHLLQYPLSNTFRTTGLSYKNYTLLAHCADRNEVNTPTAKQGELCMGLIDMDRVHLAQEYKYVVKLTTLHPKSCSP</sequence>
<dbReference type="GO" id="GO:0005737">
    <property type="term" value="C:cytoplasm"/>
    <property type="evidence" value="ECO:0007669"/>
    <property type="project" value="TreeGrafter"/>
</dbReference>
<feature type="domain" description="Methyltransferase" evidence="1">
    <location>
        <begin position="136"/>
        <end position="258"/>
    </location>
</feature>
<proteinExistence type="evidence at transcript level"/>